<dbReference type="EMBL" id="CM002799">
    <property type="protein sequence ID" value="KZN87148.1"/>
    <property type="molecule type" value="Genomic_DNA"/>
</dbReference>
<reference evidence="1" key="1">
    <citation type="journal article" date="2014" name="Genome Announc.">
        <title>Complete sequencing and chromosome-scale genome assembly of the industrial progenitor strain P2niaD18 from the penicillin producer Penicillium chrysogenum.</title>
        <authorList>
            <person name="Specht T."/>
            <person name="Dahlmann T.A."/>
            <person name="Zadra I."/>
            <person name="Kurnsteiner H."/>
            <person name="Kuck U."/>
        </authorList>
    </citation>
    <scope>NUCLEOTIDE SEQUENCE [LARGE SCALE GENOMIC DNA]</scope>
    <source>
        <strain evidence="1">P2niaD18</strain>
    </source>
</reference>
<proteinExistence type="predicted"/>
<sequence length="272" mass="30503">MTDTREVILLDNLDIAQLRILRVKMIGRNNTRAEITRANAAIRSSHAQLMRDFDAWLFWPICRECAILKKRRTSNAIAYFFGGAKTYTSKGFVFLPTPRYDTPEVRSLVYLTHLITSYWTLPSRIVTIRGQGRILTPIGDCPLVPEGIEGNRVELLACLSWAEQFWLNVEGDFGPGEDGESGFLLPRDLIDGIAACVRHLVSSFDNFTKAHRRAHSLAGTNLSHVSSRSSLVVPGNLAVNFDSEWAELSVESSHCPHSRAAEEPARSWYILS</sequence>
<organism evidence="1">
    <name type="scientific">Penicillium chrysogenum</name>
    <name type="common">Penicillium notatum</name>
    <dbReference type="NCBI Taxonomy" id="5076"/>
    <lineage>
        <taxon>Eukaryota</taxon>
        <taxon>Fungi</taxon>
        <taxon>Dikarya</taxon>
        <taxon>Ascomycota</taxon>
        <taxon>Pezizomycotina</taxon>
        <taxon>Eurotiomycetes</taxon>
        <taxon>Eurotiomycetidae</taxon>
        <taxon>Eurotiales</taxon>
        <taxon>Aspergillaceae</taxon>
        <taxon>Penicillium</taxon>
        <taxon>Penicillium chrysogenum species complex</taxon>
    </lineage>
</organism>
<protein>
    <submittedName>
        <fullName evidence="1">Uncharacterized protein</fullName>
    </submittedName>
</protein>
<gene>
    <name evidence="1" type="ORF">EN45_057050</name>
</gene>
<dbReference type="AlphaFoldDB" id="A0A167SGN3"/>
<dbReference type="Proteomes" id="UP000076449">
    <property type="component" value="Chromosome II"/>
</dbReference>
<evidence type="ECO:0000313" key="1">
    <source>
        <dbReference type="EMBL" id="KZN87148.1"/>
    </source>
</evidence>
<accession>A0A167SGN3</accession>
<name>A0A167SGN3_PENCH</name>